<evidence type="ECO:0000313" key="3">
    <source>
        <dbReference type="EnsemblPlants" id="EMT04477"/>
    </source>
</evidence>
<dbReference type="Gene3D" id="3.10.20.90">
    <property type="entry name" value="Phosphatidylinositol 3-kinase Catalytic Subunit, Chain A, domain 1"/>
    <property type="match status" value="2"/>
</dbReference>
<dbReference type="InterPro" id="IPR019956">
    <property type="entry name" value="Ubiquitin_dom"/>
</dbReference>
<dbReference type="EnsemblPlants" id="EMT04477">
    <property type="protein sequence ID" value="EMT04477"/>
    <property type="gene ID" value="F775_00235"/>
</dbReference>
<dbReference type="AlphaFoldDB" id="M8BNA2"/>
<protein>
    <recommendedName>
        <fullName evidence="2">Ubiquitin-like domain-containing protein</fullName>
    </recommendedName>
</protein>
<evidence type="ECO:0000256" key="1">
    <source>
        <dbReference type="ARBA" id="ARBA00022499"/>
    </source>
</evidence>
<feature type="domain" description="Ubiquitin-like" evidence="2">
    <location>
        <begin position="131"/>
        <end position="161"/>
    </location>
</feature>
<organism evidence="3">
    <name type="scientific">Aegilops tauschii</name>
    <name type="common">Tausch's goatgrass</name>
    <name type="synonym">Aegilops squarrosa</name>
    <dbReference type="NCBI Taxonomy" id="37682"/>
    <lineage>
        <taxon>Eukaryota</taxon>
        <taxon>Viridiplantae</taxon>
        <taxon>Streptophyta</taxon>
        <taxon>Embryophyta</taxon>
        <taxon>Tracheophyta</taxon>
        <taxon>Spermatophyta</taxon>
        <taxon>Magnoliopsida</taxon>
        <taxon>Liliopsida</taxon>
        <taxon>Poales</taxon>
        <taxon>Poaceae</taxon>
        <taxon>BOP clade</taxon>
        <taxon>Pooideae</taxon>
        <taxon>Triticodae</taxon>
        <taxon>Triticeae</taxon>
        <taxon>Triticinae</taxon>
        <taxon>Aegilops</taxon>
    </lineage>
</organism>
<proteinExistence type="predicted"/>
<dbReference type="PANTHER" id="PTHR10666">
    <property type="entry name" value="UBIQUITIN"/>
    <property type="match status" value="1"/>
</dbReference>
<feature type="domain" description="Ubiquitin-like" evidence="2">
    <location>
        <begin position="162"/>
        <end position="200"/>
    </location>
</feature>
<dbReference type="InterPro" id="IPR000626">
    <property type="entry name" value="Ubiquitin-like_dom"/>
</dbReference>
<dbReference type="GO" id="GO:0003729">
    <property type="term" value="F:mRNA binding"/>
    <property type="evidence" value="ECO:0007669"/>
    <property type="project" value="UniProtKB-ARBA"/>
</dbReference>
<dbReference type="Pfam" id="PF00240">
    <property type="entry name" value="ubiquitin"/>
    <property type="match status" value="1"/>
</dbReference>
<keyword evidence="1" id="KW-1017">Isopeptide bond</keyword>
<dbReference type="PROSITE" id="PS50053">
    <property type="entry name" value="UBIQUITIN_2"/>
    <property type="match status" value="2"/>
</dbReference>
<dbReference type="InterPro" id="IPR029071">
    <property type="entry name" value="Ubiquitin-like_domsf"/>
</dbReference>
<sequence>MRDGDARPPEETENLTGDWHLSARRRERWGCAGVENGESYQVFAFGEAAHHDEPIADAGGDKPARTHAFSLDEPKVRHEELVHSQFPNFIGEGGFHPVFKAAAHTQVSACTRWRAATPRTMSRPRSRTRKESHQLDDGHTLADYNVQKESTMHLVLRLHGGTTIKVKTLTCKEIEMDVEPADTVNGVKEHVEEKEGIPPV</sequence>
<dbReference type="SUPFAM" id="SSF54236">
    <property type="entry name" value="Ubiquitin-like"/>
    <property type="match status" value="2"/>
</dbReference>
<dbReference type="InterPro" id="IPR050158">
    <property type="entry name" value="Ubiquitin_ubiquitin-like"/>
</dbReference>
<name>M8BNA2_AEGTA</name>
<dbReference type="PRINTS" id="PR00348">
    <property type="entry name" value="UBIQUITIN"/>
</dbReference>
<evidence type="ECO:0000259" key="2">
    <source>
        <dbReference type="PROSITE" id="PS50053"/>
    </source>
</evidence>
<accession>M8BNA2</accession>
<reference evidence="3" key="1">
    <citation type="submission" date="2015-06" db="UniProtKB">
        <authorList>
            <consortium name="EnsemblPlants"/>
        </authorList>
    </citation>
    <scope>IDENTIFICATION</scope>
</reference>